<evidence type="ECO:0000313" key="3">
    <source>
        <dbReference type="Proteomes" id="UP000013101"/>
    </source>
</evidence>
<comment type="caution">
    <text evidence="2">The sequence shown here is derived from an EMBL/GenBank/DDBJ whole genome shotgun (WGS) entry which is preliminary data.</text>
</comment>
<dbReference type="STRING" id="70346.F897_02114"/>
<dbReference type="Proteomes" id="UP000013101">
    <property type="component" value="Unassembled WGS sequence"/>
</dbReference>
<dbReference type="AlphaFoldDB" id="N9MIE0"/>
<sequence>MKILIVLTSHDQLGETGKKPDSGSKNSPRLTTLLLMQVQT</sequence>
<dbReference type="EMBL" id="APRS01000013">
    <property type="protein sequence ID" value="ENX08353.1"/>
    <property type="molecule type" value="Genomic_DNA"/>
</dbReference>
<organism evidence="2 3">
    <name type="scientific">Acinetobacter variabilis</name>
    <dbReference type="NCBI Taxonomy" id="70346"/>
    <lineage>
        <taxon>Bacteria</taxon>
        <taxon>Pseudomonadati</taxon>
        <taxon>Pseudomonadota</taxon>
        <taxon>Gammaproteobacteria</taxon>
        <taxon>Moraxellales</taxon>
        <taxon>Moraxellaceae</taxon>
        <taxon>Acinetobacter</taxon>
    </lineage>
</organism>
<protein>
    <submittedName>
        <fullName evidence="2">Uncharacterized protein</fullName>
    </submittedName>
</protein>
<evidence type="ECO:0000313" key="2">
    <source>
        <dbReference type="EMBL" id="ENX08353.1"/>
    </source>
</evidence>
<dbReference type="HOGENOM" id="CLU_3283376_0_0_6"/>
<name>N9MIE0_9GAMM</name>
<evidence type="ECO:0000256" key="1">
    <source>
        <dbReference type="SAM" id="MobiDB-lite"/>
    </source>
</evidence>
<accession>N9MIE0</accession>
<feature type="compositionally biased region" description="Basic and acidic residues" evidence="1">
    <location>
        <begin position="12"/>
        <end position="22"/>
    </location>
</feature>
<reference evidence="2 3" key="1">
    <citation type="submission" date="2013-02" db="EMBL/GenBank/DDBJ databases">
        <title>The Genome Sequence of Acinetobacter sp. NIPH 2171.</title>
        <authorList>
            <consortium name="The Broad Institute Genome Sequencing Platform"/>
            <consortium name="The Broad Institute Genome Sequencing Center for Infectious Disease"/>
            <person name="Cerqueira G."/>
            <person name="Feldgarden M."/>
            <person name="Courvalin P."/>
            <person name="Perichon B."/>
            <person name="Grillot-Courvalin C."/>
            <person name="Clermont D."/>
            <person name="Rocha E."/>
            <person name="Yoon E.-J."/>
            <person name="Nemec A."/>
            <person name="Walker B."/>
            <person name="Young S.K."/>
            <person name="Zeng Q."/>
            <person name="Gargeya S."/>
            <person name="Fitzgerald M."/>
            <person name="Haas B."/>
            <person name="Abouelleil A."/>
            <person name="Alvarado L."/>
            <person name="Arachchi H.M."/>
            <person name="Berlin A.M."/>
            <person name="Chapman S.B."/>
            <person name="Dewar J."/>
            <person name="Goldberg J."/>
            <person name="Griggs A."/>
            <person name="Gujja S."/>
            <person name="Hansen M."/>
            <person name="Howarth C."/>
            <person name="Imamovic A."/>
            <person name="Larimer J."/>
            <person name="McCowan C."/>
            <person name="Murphy C."/>
            <person name="Neiman D."/>
            <person name="Pearson M."/>
            <person name="Priest M."/>
            <person name="Roberts A."/>
            <person name="Saif S."/>
            <person name="Shea T."/>
            <person name="Sisk P."/>
            <person name="Sykes S."/>
            <person name="Wortman J."/>
            <person name="Nusbaum C."/>
            <person name="Birren B."/>
        </authorList>
    </citation>
    <scope>NUCLEOTIDE SEQUENCE [LARGE SCALE GENOMIC DNA]</scope>
    <source>
        <strain evidence="2 3">NIPH 2171</strain>
    </source>
</reference>
<feature type="region of interest" description="Disordered" evidence="1">
    <location>
        <begin position="8"/>
        <end position="32"/>
    </location>
</feature>
<gene>
    <name evidence="2" type="ORF">F897_02114</name>
</gene>
<proteinExistence type="predicted"/>